<dbReference type="InterPro" id="IPR008822">
    <property type="entry name" value="Endonuclease_RusA-like"/>
</dbReference>
<evidence type="ECO:0000313" key="1">
    <source>
        <dbReference type="EMBL" id="MBB6123834.1"/>
    </source>
</evidence>
<dbReference type="RefSeq" id="WP_184079303.1">
    <property type="nucleotide sequence ID" value="NZ_JACIJP010000002.1"/>
</dbReference>
<name>A0A841IZJ2_9SPHN</name>
<dbReference type="Pfam" id="PF05866">
    <property type="entry name" value="RusA"/>
    <property type="match status" value="1"/>
</dbReference>
<evidence type="ECO:0000313" key="2">
    <source>
        <dbReference type="Proteomes" id="UP000552700"/>
    </source>
</evidence>
<dbReference type="EMBL" id="JACIJP010000002">
    <property type="protein sequence ID" value="MBB6123834.1"/>
    <property type="molecule type" value="Genomic_DNA"/>
</dbReference>
<protein>
    <submittedName>
        <fullName evidence="1">Uncharacterized protein</fullName>
    </submittedName>
</protein>
<sequence>MEPEFPVEFVVQGTPVSLQAGGKSREDWKLRVKEASYSGLPQMHIWYEGPVAIKIFYFPPGQMIGDIDNIIKPIIDSLSEHIIKDDNQVVRVTAQKFEEGQPASFSDPSEVLTTALTAIRPVTYIHISDNPFGEIQ</sequence>
<organism evidence="1 2">
    <name type="scientific">Sphingobium subterraneum</name>
    <dbReference type="NCBI Taxonomy" id="627688"/>
    <lineage>
        <taxon>Bacteria</taxon>
        <taxon>Pseudomonadati</taxon>
        <taxon>Pseudomonadota</taxon>
        <taxon>Alphaproteobacteria</taxon>
        <taxon>Sphingomonadales</taxon>
        <taxon>Sphingomonadaceae</taxon>
        <taxon>Sphingobium</taxon>
    </lineage>
</organism>
<gene>
    <name evidence="1" type="ORF">FHS92_001563</name>
</gene>
<dbReference type="GO" id="GO:0006281">
    <property type="term" value="P:DNA repair"/>
    <property type="evidence" value="ECO:0007669"/>
    <property type="project" value="InterPro"/>
</dbReference>
<reference evidence="1 2" key="1">
    <citation type="submission" date="2020-08" db="EMBL/GenBank/DDBJ databases">
        <title>Genomic Encyclopedia of Type Strains, Phase IV (KMG-IV): sequencing the most valuable type-strain genomes for metagenomic binning, comparative biology and taxonomic classification.</title>
        <authorList>
            <person name="Goeker M."/>
        </authorList>
    </citation>
    <scope>NUCLEOTIDE SEQUENCE [LARGE SCALE GENOMIC DNA]</scope>
    <source>
        <strain evidence="1 2">DSM 102255</strain>
    </source>
</reference>
<proteinExistence type="predicted"/>
<dbReference type="AlphaFoldDB" id="A0A841IZJ2"/>
<dbReference type="GO" id="GO:0006310">
    <property type="term" value="P:DNA recombination"/>
    <property type="evidence" value="ECO:0007669"/>
    <property type="project" value="InterPro"/>
</dbReference>
<dbReference type="GO" id="GO:0000287">
    <property type="term" value="F:magnesium ion binding"/>
    <property type="evidence" value="ECO:0007669"/>
    <property type="project" value="InterPro"/>
</dbReference>
<comment type="caution">
    <text evidence="1">The sequence shown here is derived from an EMBL/GenBank/DDBJ whole genome shotgun (WGS) entry which is preliminary data.</text>
</comment>
<dbReference type="SUPFAM" id="SSF103084">
    <property type="entry name" value="Holliday junction resolvase RusA"/>
    <property type="match status" value="1"/>
</dbReference>
<keyword evidence="2" id="KW-1185">Reference proteome</keyword>
<dbReference type="InterPro" id="IPR036614">
    <property type="entry name" value="RusA-like_sf"/>
</dbReference>
<accession>A0A841IZJ2</accession>
<dbReference type="Gene3D" id="3.30.1330.70">
    <property type="entry name" value="Holliday junction resolvase RusA"/>
    <property type="match status" value="1"/>
</dbReference>
<dbReference type="Proteomes" id="UP000552700">
    <property type="component" value="Unassembled WGS sequence"/>
</dbReference>